<keyword evidence="2" id="KW-0695">RNA-directed DNA polymerase</keyword>
<comment type="caution">
    <text evidence="2">The sequence shown here is derived from an EMBL/GenBank/DDBJ whole genome shotgun (WGS) entry which is preliminary data.</text>
</comment>
<accession>A0A0J7K5H0</accession>
<gene>
    <name evidence="2" type="ORF">RF55_15885</name>
</gene>
<evidence type="ECO:0000313" key="2">
    <source>
        <dbReference type="EMBL" id="KMQ85514.1"/>
    </source>
</evidence>
<feature type="domain" description="Endonuclease/exonuclease/phosphatase" evidence="1">
    <location>
        <begin position="5"/>
        <end position="82"/>
    </location>
</feature>
<dbReference type="OrthoDB" id="7554092at2759"/>
<evidence type="ECO:0000313" key="3">
    <source>
        <dbReference type="Proteomes" id="UP000036403"/>
    </source>
</evidence>
<dbReference type="AlphaFoldDB" id="A0A0J7K5H0"/>
<dbReference type="PaxDb" id="67767-A0A0J7K5H0"/>
<protein>
    <submittedName>
        <fullName evidence="2">Reverse transcriptase</fullName>
    </submittedName>
</protein>
<dbReference type="InterPro" id="IPR005135">
    <property type="entry name" value="Endo/exonuclease/phosphatase"/>
</dbReference>
<reference evidence="2 3" key="1">
    <citation type="submission" date="2015-04" db="EMBL/GenBank/DDBJ databases">
        <title>Lasius niger genome sequencing.</title>
        <authorList>
            <person name="Konorov E.A."/>
            <person name="Nikitin M.A."/>
            <person name="Kirill M.V."/>
            <person name="Chang P."/>
        </authorList>
    </citation>
    <scope>NUCLEOTIDE SEQUENCE [LARGE SCALE GENOMIC DNA]</scope>
    <source>
        <tissue evidence="2">Whole</tissue>
    </source>
</reference>
<evidence type="ECO:0000259" key="1">
    <source>
        <dbReference type="Pfam" id="PF14529"/>
    </source>
</evidence>
<dbReference type="Gene3D" id="3.60.10.10">
    <property type="entry name" value="Endonuclease/exonuclease/phosphatase"/>
    <property type="match status" value="1"/>
</dbReference>
<keyword evidence="2" id="KW-0808">Transferase</keyword>
<sequence length="84" mass="9108">MGEIVVGMYFSHNRDLAQFEEYLGRVSTEIVRHLPGPVLVAGDLNAKSADWGSSVANAKGKVLAEWVAELDLLVLNRGSVHTCV</sequence>
<keyword evidence="2" id="KW-0548">Nucleotidyltransferase</keyword>
<name>A0A0J7K5H0_LASNI</name>
<dbReference type="GO" id="GO:0003964">
    <property type="term" value="F:RNA-directed DNA polymerase activity"/>
    <property type="evidence" value="ECO:0007669"/>
    <property type="project" value="UniProtKB-KW"/>
</dbReference>
<dbReference type="Pfam" id="PF14529">
    <property type="entry name" value="Exo_endo_phos_2"/>
    <property type="match status" value="1"/>
</dbReference>
<dbReference type="EMBL" id="LBMM01013711">
    <property type="protein sequence ID" value="KMQ85514.1"/>
    <property type="molecule type" value="Genomic_DNA"/>
</dbReference>
<dbReference type="InterPro" id="IPR036691">
    <property type="entry name" value="Endo/exonu/phosph_ase_sf"/>
</dbReference>
<keyword evidence="3" id="KW-1185">Reference proteome</keyword>
<organism evidence="2 3">
    <name type="scientific">Lasius niger</name>
    <name type="common">Black garden ant</name>
    <dbReference type="NCBI Taxonomy" id="67767"/>
    <lineage>
        <taxon>Eukaryota</taxon>
        <taxon>Metazoa</taxon>
        <taxon>Ecdysozoa</taxon>
        <taxon>Arthropoda</taxon>
        <taxon>Hexapoda</taxon>
        <taxon>Insecta</taxon>
        <taxon>Pterygota</taxon>
        <taxon>Neoptera</taxon>
        <taxon>Endopterygota</taxon>
        <taxon>Hymenoptera</taxon>
        <taxon>Apocrita</taxon>
        <taxon>Aculeata</taxon>
        <taxon>Formicoidea</taxon>
        <taxon>Formicidae</taxon>
        <taxon>Formicinae</taxon>
        <taxon>Lasius</taxon>
        <taxon>Lasius</taxon>
    </lineage>
</organism>
<dbReference type="SUPFAM" id="SSF56219">
    <property type="entry name" value="DNase I-like"/>
    <property type="match status" value="1"/>
</dbReference>
<proteinExistence type="predicted"/>
<dbReference type="Proteomes" id="UP000036403">
    <property type="component" value="Unassembled WGS sequence"/>
</dbReference>